<evidence type="ECO:0000313" key="1">
    <source>
        <dbReference type="EMBL" id="VDN17210.1"/>
    </source>
</evidence>
<reference evidence="1 2" key="2">
    <citation type="submission" date="2018-11" db="EMBL/GenBank/DDBJ databases">
        <authorList>
            <consortium name="Pathogen Informatics"/>
        </authorList>
    </citation>
    <scope>NUCLEOTIDE SEQUENCE [LARGE SCALE GENOMIC DNA]</scope>
</reference>
<name>A0A183DNH8_9BILA</name>
<reference evidence="3" key="1">
    <citation type="submission" date="2016-06" db="UniProtKB">
        <authorList>
            <consortium name="WormBaseParasite"/>
        </authorList>
    </citation>
    <scope>IDENTIFICATION</scope>
</reference>
<dbReference type="Proteomes" id="UP000271098">
    <property type="component" value="Unassembled WGS sequence"/>
</dbReference>
<proteinExistence type="predicted"/>
<sequence length="94" mass="11288">MEPLLLREEDEKIRLLCMRFINVDIDDYAKHQLLKNPWVPLKFYELSYSTKTEKGSERRQYLRHFHLRMYGWVVYSPSLGGMDIPLTVFAFCIS</sequence>
<keyword evidence="2" id="KW-1185">Reference proteome</keyword>
<evidence type="ECO:0000313" key="2">
    <source>
        <dbReference type="Proteomes" id="UP000271098"/>
    </source>
</evidence>
<gene>
    <name evidence="1" type="ORF">GPUH_LOCUS10269</name>
</gene>
<accession>A0A183DNH8</accession>
<organism evidence="3">
    <name type="scientific">Gongylonema pulchrum</name>
    <dbReference type="NCBI Taxonomy" id="637853"/>
    <lineage>
        <taxon>Eukaryota</taxon>
        <taxon>Metazoa</taxon>
        <taxon>Ecdysozoa</taxon>
        <taxon>Nematoda</taxon>
        <taxon>Chromadorea</taxon>
        <taxon>Rhabditida</taxon>
        <taxon>Spirurina</taxon>
        <taxon>Spiruromorpha</taxon>
        <taxon>Spiruroidea</taxon>
        <taxon>Gongylonematidae</taxon>
        <taxon>Gongylonema</taxon>
    </lineage>
</organism>
<dbReference type="OrthoDB" id="6628121at2759"/>
<dbReference type="WBParaSite" id="GPUH_0001028201-mRNA-1">
    <property type="protein sequence ID" value="GPUH_0001028201-mRNA-1"/>
    <property type="gene ID" value="GPUH_0001028201"/>
</dbReference>
<protein>
    <submittedName>
        <fullName evidence="3">FERM domain-containing protein</fullName>
    </submittedName>
</protein>
<evidence type="ECO:0000313" key="3">
    <source>
        <dbReference type="WBParaSite" id="GPUH_0001028201-mRNA-1"/>
    </source>
</evidence>
<dbReference type="EMBL" id="UYRT01077906">
    <property type="protein sequence ID" value="VDN17210.1"/>
    <property type="molecule type" value="Genomic_DNA"/>
</dbReference>
<dbReference type="AlphaFoldDB" id="A0A183DNH8"/>